<dbReference type="InterPro" id="IPR028098">
    <property type="entry name" value="Glyco_trans_4-like_N"/>
</dbReference>
<keyword evidence="1 6" id="KW-0328">Glycosyltransferase</keyword>
<proteinExistence type="predicted"/>
<comment type="caution">
    <text evidence="6">The sequence shown here is derived from an EMBL/GenBank/DDBJ whole genome shotgun (WGS) entry which is preliminary data.</text>
</comment>
<evidence type="ECO:0000313" key="7">
    <source>
        <dbReference type="Proteomes" id="UP000893823"/>
    </source>
</evidence>
<evidence type="ECO:0000313" key="6">
    <source>
        <dbReference type="EMBL" id="MCP2366963.1"/>
    </source>
</evidence>
<feature type="domain" description="Glycosyltransferase subfamily 4-like N-terminal" evidence="5">
    <location>
        <begin position="63"/>
        <end position="225"/>
    </location>
</feature>
<dbReference type="GO" id="GO:0016757">
    <property type="term" value="F:glycosyltransferase activity"/>
    <property type="evidence" value="ECO:0007669"/>
    <property type="project" value="UniProtKB-KW"/>
</dbReference>
<dbReference type="Pfam" id="PF13439">
    <property type="entry name" value="Glyco_transf_4"/>
    <property type="match status" value="1"/>
</dbReference>
<dbReference type="PANTHER" id="PTHR12526">
    <property type="entry name" value="GLYCOSYLTRANSFERASE"/>
    <property type="match status" value="1"/>
</dbReference>
<keyword evidence="7" id="KW-1185">Reference proteome</keyword>
<evidence type="ECO:0000256" key="3">
    <source>
        <dbReference type="SAM" id="MobiDB-lite"/>
    </source>
</evidence>
<dbReference type="CDD" id="cd03801">
    <property type="entry name" value="GT4_PimA-like"/>
    <property type="match status" value="1"/>
</dbReference>
<dbReference type="RefSeq" id="WP_092674236.1">
    <property type="nucleotide sequence ID" value="NZ_BMDN01000002.1"/>
</dbReference>
<dbReference type="InterPro" id="IPR001296">
    <property type="entry name" value="Glyco_trans_1"/>
</dbReference>
<evidence type="ECO:0000259" key="5">
    <source>
        <dbReference type="Pfam" id="PF13439"/>
    </source>
</evidence>
<dbReference type="Pfam" id="PF00534">
    <property type="entry name" value="Glycos_transf_1"/>
    <property type="match status" value="1"/>
</dbReference>
<feature type="region of interest" description="Disordered" evidence="3">
    <location>
        <begin position="1"/>
        <end position="24"/>
    </location>
</feature>
<gene>
    <name evidence="6" type="ORF">BCL57_001117</name>
</gene>
<evidence type="ECO:0000259" key="4">
    <source>
        <dbReference type="Pfam" id="PF00534"/>
    </source>
</evidence>
<name>A0ABT1KJE8_9MICO</name>
<evidence type="ECO:0000256" key="2">
    <source>
        <dbReference type="ARBA" id="ARBA00022679"/>
    </source>
</evidence>
<dbReference type="SUPFAM" id="SSF53756">
    <property type="entry name" value="UDP-Glycosyltransferase/glycogen phosphorylase"/>
    <property type="match status" value="1"/>
</dbReference>
<evidence type="ECO:0000256" key="1">
    <source>
        <dbReference type="ARBA" id="ARBA00022676"/>
    </source>
</evidence>
<protein>
    <submittedName>
        <fullName evidence="6">UDP-glucose:(Heptosyl)LPS alpha-1,3-glucosyltransferase</fullName>
        <ecNumber evidence="6">2.4.1.-</ecNumber>
    </submittedName>
</protein>
<feature type="domain" description="Glycosyl transferase family 1" evidence="4">
    <location>
        <begin position="237"/>
        <end position="380"/>
    </location>
</feature>
<dbReference type="EC" id="2.4.1.-" evidence="6"/>
<sequence>MSSGWPKPPRGRERAGRVVGAASEASNASELPDVLRADAVHADARRSTDLHIVQISPAITRGSGVEGVAFNLEREFLARGATVERFTAATAGRHRSGRPKSAIGMHLERAGNVVWFSTVGTMRARRFLAERPDAVSICHNDVLAGDVYVNHGLLQVAMRARGNYFWRMVRNPVHLFTAARDRARYRGTAHRAVVALTEHEAELLVSTYGRVRPPIRVIPNGVDTEVFRPATPQERATARARVELADDLMLALFVGHEFERKGLPLAIEALRDAHGVGLVVVGGTSPMIRQASELARRYGVADRVAFAGAHSDVVTFYHAADVFVLPSHYESSGLVFLEALACGLPVVATRVGFAPELVSDGENGYLVEGDPAVIGARLDELSRRDLVPWRALARSTAEHHGWPAIADRYLDLLEELRKPRRS</sequence>
<dbReference type="Proteomes" id="UP000893823">
    <property type="component" value="Unassembled WGS sequence"/>
</dbReference>
<dbReference type="Gene3D" id="3.40.50.2000">
    <property type="entry name" value="Glycogen Phosphorylase B"/>
    <property type="match status" value="2"/>
</dbReference>
<reference evidence="6" key="1">
    <citation type="submission" date="2022-06" db="EMBL/GenBank/DDBJ databases">
        <title>Genomic Encyclopedia of Type Strains, Phase III (KMG-III): the genomes of soil and plant-associated and newly described type strains.</title>
        <authorList>
            <person name="Whitman W."/>
        </authorList>
    </citation>
    <scope>NUCLEOTIDE SEQUENCE</scope>
    <source>
        <strain evidence="6">CPCC 202695</strain>
    </source>
</reference>
<organism evidence="6 7">
    <name type="scientific">Agromyces flavus</name>
    <dbReference type="NCBI Taxonomy" id="589382"/>
    <lineage>
        <taxon>Bacteria</taxon>
        <taxon>Bacillati</taxon>
        <taxon>Actinomycetota</taxon>
        <taxon>Actinomycetes</taxon>
        <taxon>Micrococcales</taxon>
        <taxon>Microbacteriaceae</taxon>
        <taxon>Agromyces</taxon>
    </lineage>
</organism>
<keyword evidence="2 6" id="KW-0808">Transferase</keyword>
<dbReference type="EMBL" id="SODL02000002">
    <property type="protein sequence ID" value="MCP2366963.1"/>
    <property type="molecule type" value="Genomic_DNA"/>
</dbReference>
<accession>A0ABT1KJE8</accession>